<accession>E2AQD2</accession>
<protein>
    <submittedName>
        <fullName evidence="2">Extracellular matrix protein FRAS1</fullName>
    </submittedName>
</protein>
<keyword evidence="1" id="KW-1133">Transmembrane helix</keyword>
<sequence length="192" mass="22009">MNELKEEKLLNNYLVDVINPRLFLIKQKRMNRKMKCVWIRNLNSTMCKLGWYHSDGSCLRQCPSGTYAVRDDESSVFCIACHYSCLSCKGPSDADCVTCHADSLFTWSNGRTLCALNGLAWKLKSTEWFYRMTIVCLINMCLMIAVIIYLVLIWCIRKRKSVHKYSRVSYSGNGEVHADTEQSGNTCVSDSE</sequence>
<dbReference type="AlphaFoldDB" id="E2AQD2"/>
<keyword evidence="3" id="KW-1185">Reference proteome</keyword>
<dbReference type="InterPro" id="IPR009030">
    <property type="entry name" value="Growth_fac_rcpt_cys_sf"/>
</dbReference>
<dbReference type="Proteomes" id="UP000000311">
    <property type="component" value="Unassembled WGS sequence"/>
</dbReference>
<dbReference type="InParanoid" id="E2AQD2"/>
<organism evidence="3">
    <name type="scientific">Camponotus floridanus</name>
    <name type="common">Florida carpenter ant</name>
    <dbReference type="NCBI Taxonomy" id="104421"/>
    <lineage>
        <taxon>Eukaryota</taxon>
        <taxon>Metazoa</taxon>
        <taxon>Ecdysozoa</taxon>
        <taxon>Arthropoda</taxon>
        <taxon>Hexapoda</taxon>
        <taxon>Insecta</taxon>
        <taxon>Pterygota</taxon>
        <taxon>Neoptera</taxon>
        <taxon>Endopterygota</taxon>
        <taxon>Hymenoptera</taxon>
        <taxon>Apocrita</taxon>
        <taxon>Aculeata</taxon>
        <taxon>Formicoidea</taxon>
        <taxon>Formicidae</taxon>
        <taxon>Formicinae</taxon>
        <taxon>Camponotus</taxon>
    </lineage>
</organism>
<evidence type="ECO:0000256" key="1">
    <source>
        <dbReference type="SAM" id="Phobius"/>
    </source>
</evidence>
<proteinExistence type="predicted"/>
<dbReference type="SUPFAM" id="SSF57184">
    <property type="entry name" value="Growth factor receptor domain"/>
    <property type="match status" value="1"/>
</dbReference>
<evidence type="ECO:0000313" key="2">
    <source>
        <dbReference type="EMBL" id="EFN64346.1"/>
    </source>
</evidence>
<name>E2AQD2_CAMFO</name>
<keyword evidence="1" id="KW-0472">Membrane</keyword>
<dbReference type="Gene3D" id="2.10.220.10">
    <property type="entry name" value="Hormone Receptor, Insulin-like Growth Factor Receptor 1, Chain A, domain 2"/>
    <property type="match status" value="1"/>
</dbReference>
<dbReference type="EMBL" id="GL441723">
    <property type="protein sequence ID" value="EFN64346.1"/>
    <property type="molecule type" value="Genomic_DNA"/>
</dbReference>
<gene>
    <name evidence="2" type="ORF">EAG_15930</name>
</gene>
<evidence type="ECO:0000313" key="3">
    <source>
        <dbReference type="Proteomes" id="UP000000311"/>
    </source>
</evidence>
<dbReference type="OrthoDB" id="300641at2759"/>
<dbReference type="STRING" id="104421.E2AQD2"/>
<reference evidence="2 3" key="1">
    <citation type="journal article" date="2010" name="Science">
        <title>Genomic comparison of the ants Camponotus floridanus and Harpegnathos saltator.</title>
        <authorList>
            <person name="Bonasio R."/>
            <person name="Zhang G."/>
            <person name="Ye C."/>
            <person name="Mutti N.S."/>
            <person name="Fang X."/>
            <person name="Qin N."/>
            <person name="Donahue G."/>
            <person name="Yang P."/>
            <person name="Li Q."/>
            <person name="Li C."/>
            <person name="Zhang P."/>
            <person name="Huang Z."/>
            <person name="Berger S.L."/>
            <person name="Reinberg D."/>
            <person name="Wang J."/>
            <person name="Liebig J."/>
        </authorList>
    </citation>
    <scope>NUCLEOTIDE SEQUENCE [LARGE SCALE GENOMIC DNA]</scope>
    <source>
        <strain evidence="3">C129</strain>
    </source>
</reference>
<keyword evidence="1" id="KW-0812">Transmembrane</keyword>
<feature type="transmembrane region" description="Helical" evidence="1">
    <location>
        <begin position="128"/>
        <end position="156"/>
    </location>
</feature>
<dbReference type="OMA" id="PSDADCV"/>